<dbReference type="Pfam" id="PF10025">
    <property type="entry name" value="DUF2267"/>
    <property type="match status" value="1"/>
</dbReference>
<gene>
    <name evidence="1" type="ORF">Pme01_46790</name>
</gene>
<dbReference type="InterPro" id="IPR038282">
    <property type="entry name" value="DUF2267_sf"/>
</dbReference>
<evidence type="ECO:0000313" key="1">
    <source>
        <dbReference type="EMBL" id="GII25082.1"/>
    </source>
</evidence>
<dbReference type="AlphaFoldDB" id="A0A8J3TFZ2"/>
<organism evidence="1 2">
    <name type="scientific">Planosporangium mesophilum</name>
    <dbReference type="NCBI Taxonomy" id="689768"/>
    <lineage>
        <taxon>Bacteria</taxon>
        <taxon>Bacillati</taxon>
        <taxon>Actinomycetota</taxon>
        <taxon>Actinomycetes</taxon>
        <taxon>Micromonosporales</taxon>
        <taxon>Micromonosporaceae</taxon>
        <taxon>Planosporangium</taxon>
    </lineage>
</organism>
<proteinExistence type="predicted"/>
<sequence>MEYSEFLDRVSARARLSPELAERLTRAVLRTLAERIDSGEADDLAGYLPEQVRGYLVKDRISAEGFTLPEFVRRVQLRAEVDPVRAENAVRAVLSVLHDAVEEAEWAELMAQLSLDFRGLFEAAPGSGPGGPSAPPGSR</sequence>
<dbReference type="Proteomes" id="UP000599074">
    <property type="component" value="Unassembled WGS sequence"/>
</dbReference>
<dbReference type="RefSeq" id="WP_168117333.1">
    <property type="nucleotide sequence ID" value="NZ_BOON01000045.1"/>
</dbReference>
<reference evidence="1" key="1">
    <citation type="submission" date="2021-01" db="EMBL/GenBank/DDBJ databases">
        <title>Whole genome shotgun sequence of Planosporangium mesophilum NBRC 109066.</title>
        <authorList>
            <person name="Komaki H."/>
            <person name="Tamura T."/>
        </authorList>
    </citation>
    <scope>NUCLEOTIDE SEQUENCE</scope>
    <source>
        <strain evidence="1">NBRC 109066</strain>
    </source>
</reference>
<dbReference type="InterPro" id="IPR018727">
    <property type="entry name" value="DUF2267"/>
</dbReference>
<name>A0A8J3TFZ2_9ACTN</name>
<dbReference type="EMBL" id="BOON01000045">
    <property type="protein sequence ID" value="GII25082.1"/>
    <property type="molecule type" value="Genomic_DNA"/>
</dbReference>
<comment type="caution">
    <text evidence="1">The sequence shown here is derived from an EMBL/GenBank/DDBJ whole genome shotgun (WGS) entry which is preliminary data.</text>
</comment>
<accession>A0A8J3TFZ2</accession>
<dbReference type="Gene3D" id="1.10.490.110">
    <property type="entry name" value="Uncharacterized conserved protein DUF2267"/>
    <property type="match status" value="1"/>
</dbReference>
<protein>
    <recommendedName>
        <fullName evidence="3">DUF2267 domain-containing protein</fullName>
    </recommendedName>
</protein>
<evidence type="ECO:0008006" key="3">
    <source>
        <dbReference type="Google" id="ProtNLM"/>
    </source>
</evidence>
<keyword evidence="2" id="KW-1185">Reference proteome</keyword>
<evidence type="ECO:0000313" key="2">
    <source>
        <dbReference type="Proteomes" id="UP000599074"/>
    </source>
</evidence>